<keyword evidence="2" id="KW-1185">Reference proteome</keyword>
<gene>
    <name evidence="1" type="ORF">RFI_39004</name>
</gene>
<dbReference type="AlphaFoldDB" id="X6LBI1"/>
<reference evidence="1 2" key="1">
    <citation type="journal article" date="2013" name="Curr. Biol.">
        <title>The Genome of the Foraminiferan Reticulomyxa filosa.</title>
        <authorList>
            <person name="Glockner G."/>
            <person name="Hulsmann N."/>
            <person name="Schleicher M."/>
            <person name="Noegel A.A."/>
            <person name="Eichinger L."/>
            <person name="Gallinger C."/>
            <person name="Pawlowski J."/>
            <person name="Sierra R."/>
            <person name="Euteneuer U."/>
            <person name="Pillet L."/>
            <person name="Moustafa A."/>
            <person name="Platzer M."/>
            <person name="Groth M."/>
            <person name="Szafranski K."/>
            <person name="Schliwa M."/>
        </authorList>
    </citation>
    <scope>NUCLEOTIDE SEQUENCE [LARGE SCALE GENOMIC DNA]</scope>
</reference>
<sequence length="108" mass="12620">YSIRENKWMTFENTLPSPLYDCVAIWSEEDNSIHFIGGGNSIRIIGGGKDNDIEVSTHMKTKVRLWDSSQLSKKETKFIIQYWIQTSKIKLGWIDDFDKIILKYSVMK</sequence>
<dbReference type="EMBL" id="ASPP01046542">
    <property type="protein sequence ID" value="ETN98491.1"/>
    <property type="molecule type" value="Genomic_DNA"/>
</dbReference>
<comment type="caution">
    <text evidence="1">The sequence shown here is derived from an EMBL/GenBank/DDBJ whole genome shotgun (WGS) entry which is preliminary data.</text>
</comment>
<accession>X6LBI1</accession>
<name>X6LBI1_RETFI</name>
<proteinExistence type="predicted"/>
<dbReference type="Proteomes" id="UP000023152">
    <property type="component" value="Unassembled WGS sequence"/>
</dbReference>
<evidence type="ECO:0000313" key="2">
    <source>
        <dbReference type="Proteomes" id="UP000023152"/>
    </source>
</evidence>
<protein>
    <submittedName>
        <fullName evidence="1">Uncharacterized protein</fullName>
    </submittedName>
</protein>
<organism evidence="1 2">
    <name type="scientific">Reticulomyxa filosa</name>
    <dbReference type="NCBI Taxonomy" id="46433"/>
    <lineage>
        <taxon>Eukaryota</taxon>
        <taxon>Sar</taxon>
        <taxon>Rhizaria</taxon>
        <taxon>Retaria</taxon>
        <taxon>Foraminifera</taxon>
        <taxon>Monothalamids</taxon>
        <taxon>Reticulomyxidae</taxon>
        <taxon>Reticulomyxa</taxon>
    </lineage>
</organism>
<evidence type="ECO:0000313" key="1">
    <source>
        <dbReference type="EMBL" id="ETN98491.1"/>
    </source>
</evidence>
<feature type="non-terminal residue" evidence="1">
    <location>
        <position position="1"/>
    </location>
</feature>